<evidence type="ECO:0000313" key="1">
    <source>
        <dbReference type="EMBL" id="ETO15021.1"/>
    </source>
</evidence>
<evidence type="ECO:0000313" key="2">
    <source>
        <dbReference type="Proteomes" id="UP000023152"/>
    </source>
</evidence>
<comment type="caution">
    <text evidence="1">The sequence shown here is derived from an EMBL/GenBank/DDBJ whole genome shotgun (WGS) entry which is preliminary data.</text>
</comment>
<accession>X6MMY5</accession>
<gene>
    <name evidence="1" type="ORF">RFI_22346</name>
</gene>
<dbReference type="EMBL" id="ASPP01019551">
    <property type="protein sequence ID" value="ETO15021.1"/>
    <property type="molecule type" value="Genomic_DNA"/>
</dbReference>
<reference evidence="1 2" key="1">
    <citation type="journal article" date="2013" name="Curr. Biol.">
        <title>The Genome of the Foraminiferan Reticulomyxa filosa.</title>
        <authorList>
            <person name="Glockner G."/>
            <person name="Hulsmann N."/>
            <person name="Schleicher M."/>
            <person name="Noegel A.A."/>
            <person name="Eichinger L."/>
            <person name="Gallinger C."/>
            <person name="Pawlowski J."/>
            <person name="Sierra R."/>
            <person name="Euteneuer U."/>
            <person name="Pillet L."/>
            <person name="Moustafa A."/>
            <person name="Platzer M."/>
            <person name="Groth M."/>
            <person name="Szafranski K."/>
            <person name="Schliwa M."/>
        </authorList>
    </citation>
    <scope>NUCLEOTIDE SEQUENCE [LARGE SCALE GENOMIC DNA]</scope>
</reference>
<dbReference type="AlphaFoldDB" id="X6MMY5"/>
<sequence>MNRWDALQHKVLTLEETLHLQSSDDSIATNNKKTRYFRMNTSRCLETILDLKARIQHVKSAYLDAKAKLNMAKQFQSSLPPLSSLSNHMGLTKRYDSFPVKSVVEVSNRTMKHKAIDKADNLEHLKDHSSLVVKTEPRDDITNIQAITGQFLFATPYTNKKKHTKRRRLNSSQETEKTDETVSAITMLPSLMNTKNFTNFILLLIQVLKKCQEYLKQLTNNPSYRYDNPQLFRYMKNETVIL</sequence>
<organism evidence="1 2">
    <name type="scientific">Reticulomyxa filosa</name>
    <dbReference type="NCBI Taxonomy" id="46433"/>
    <lineage>
        <taxon>Eukaryota</taxon>
        <taxon>Sar</taxon>
        <taxon>Rhizaria</taxon>
        <taxon>Retaria</taxon>
        <taxon>Foraminifera</taxon>
        <taxon>Monothalamids</taxon>
        <taxon>Reticulomyxidae</taxon>
        <taxon>Reticulomyxa</taxon>
    </lineage>
</organism>
<dbReference type="Proteomes" id="UP000023152">
    <property type="component" value="Unassembled WGS sequence"/>
</dbReference>
<proteinExistence type="predicted"/>
<keyword evidence="2" id="KW-1185">Reference proteome</keyword>
<protein>
    <submittedName>
        <fullName evidence="1">Uncharacterized protein</fullName>
    </submittedName>
</protein>
<name>X6MMY5_RETFI</name>